<feature type="region of interest" description="Disordered" evidence="3">
    <location>
        <begin position="58"/>
        <end position="97"/>
    </location>
</feature>
<feature type="compositionally biased region" description="Low complexity" evidence="3">
    <location>
        <begin position="717"/>
        <end position="740"/>
    </location>
</feature>
<evidence type="ECO:0000256" key="3">
    <source>
        <dbReference type="SAM" id="MobiDB-lite"/>
    </source>
</evidence>
<protein>
    <recommendedName>
        <fullName evidence="7">Glycosyltransferase family 32 protein</fullName>
    </recommendedName>
</protein>
<dbReference type="AlphaFoldDB" id="A0A5C5G254"/>
<dbReference type="PANTHER" id="PTHR32385:SF15">
    <property type="entry name" value="INOSITOL PHOSPHOCERAMIDE MANNOSYLTRANSFERASE 1"/>
    <property type="match status" value="1"/>
</dbReference>
<feature type="compositionally biased region" description="Low complexity" evidence="3">
    <location>
        <begin position="418"/>
        <end position="440"/>
    </location>
</feature>
<evidence type="ECO:0008006" key="7">
    <source>
        <dbReference type="Google" id="ProtNLM"/>
    </source>
</evidence>
<evidence type="ECO:0000256" key="1">
    <source>
        <dbReference type="ARBA" id="ARBA00009003"/>
    </source>
</evidence>
<dbReference type="SUPFAM" id="SSF53448">
    <property type="entry name" value="Nucleotide-diphospho-sugar transferases"/>
    <property type="match status" value="1"/>
</dbReference>
<dbReference type="Pfam" id="PF04488">
    <property type="entry name" value="Gly_transf_sug"/>
    <property type="match status" value="1"/>
</dbReference>
<dbReference type="EMBL" id="SOZI01000014">
    <property type="protein sequence ID" value="TNY23208.1"/>
    <property type="molecule type" value="Genomic_DNA"/>
</dbReference>
<feature type="region of interest" description="Disordered" evidence="3">
    <location>
        <begin position="664"/>
        <end position="802"/>
    </location>
</feature>
<dbReference type="InterPro" id="IPR029044">
    <property type="entry name" value="Nucleotide-diphossugar_trans"/>
</dbReference>
<feature type="region of interest" description="Disordered" evidence="3">
    <location>
        <begin position="464"/>
        <end position="493"/>
    </location>
</feature>
<feature type="compositionally biased region" description="Low complexity" evidence="3">
    <location>
        <begin position="783"/>
        <end position="792"/>
    </location>
</feature>
<keyword evidence="4" id="KW-0812">Transmembrane</keyword>
<keyword evidence="4" id="KW-0472">Membrane</keyword>
<sequence>MNVRKAITILVILIALILAGTVAVLTTVVQYFGVDSRDVITEPEMRLYERLAAAASRDSSSRLPDKDQKVVGGDRAGGDSEPPVAAPAAPGDVEQSPELVVTRDDADESVQDLLNRLDERGWFSNSSSSSPAEASDVVASSEHKQKIPKIIHATWKTDTVPVRWAEVRQGCIDLHPDYEFKLWSDAASRAFIAEHYPWFLPTFDGYTYPIQRADVIRYFILHHFGGIYMDLDIGCRRNLDPFLYFDVILPATIPVGVSNDLMFSEKGHPFMDLVIHNLITFDHTYGTNYPTVMFSTGPMFLSAVYGMWPKDVDEGVERQVRILPRRWYGKNAPVSEMEESYFDHFYGSSWHADDAGFITFLGKFGMALMYVGLGIVVLGLVRLVWNKRPAALKTPRTIGPIALPYEALPFARPGTPGSGSRPASPVGGASASSRGGTPAGRYREDGKPSGLFYMPVWLYPSSGSSDRGASGGGRGSGGGGGSDDGHATPGQNNWSQYFSNLSFVNDEAAAAAAHQRGQYAPVPNFSRPPSPSNNSILHAPGSTHDGAFDGVPLHSIHAPRATKPQHRSSSPSPSSSDFPSSSTSPSPSLSPNPPAYSSLRSWGTSLFRGGNHPFPLALGGSGSSTSPRAPLLPLAHPGHGHEARRVHLDAGAGPARGLGLDAPAVGAAAPAPAPAPAGPPRYADAVEPEGPRGGDPPGEVVDARGGPARARHGAGGRARSPAPARGRPPAAAAAAQAGDWAVGGGGGTGRSDDDDDDDALEEQLERELAGFGTRGGGGGAAGSGRASPALPGAGEGGVGVEEEVDRLLSEMAPDDEDLAKKAE</sequence>
<dbReference type="FunFam" id="3.90.550.20:FF:000005">
    <property type="entry name" value="Unplaced genomic scaffold supercont1.17, whole genome shotgun sequence"/>
    <property type="match status" value="1"/>
</dbReference>
<feature type="compositionally biased region" description="Gly residues" evidence="3">
    <location>
        <begin position="772"/>
        <end position="782"/>
    </location>
</feature>
<feature type="compositionally biased region" description="Gly residues" evidence="3">
    <location>
        <begin position="469"/>
        <end position="482"/>
    </location>
</feature>
<feature type="compositionally biased region" description="Acidic residues" evidence="3">
    <location>
        <begin position="752"/>
        <end position="762"/>
    </location>
</feature>
<dbReference type="InterPro" id="IPR051706">
    <property type="entry name" value="Glycosyltransferase_domain"/>
</dbReference>
<dbReference type="GO" id="GO:0016020">
    <property type="term" value="C:membrane"/>
    <property type="evidence" value="ECO:0007669"/>
    <property type="project" value="GOC"/>
</dbReference>
<proteinExistence type="inferred from homology"/>
<feature type="compositionally biased region" description="Basic and acidic residues" evidence="3">
    <location>
        <begin position="59"/>
        <end position="69"/>
    </location>
</feature>
<evidence type="ECO:0000256" key="4">
    <source>
        <dbReference type="SAM" id="Phobius"/>
    </source>
</evidence>
<name>A0A5C5G254_9BASI</name>
<comment type="similarity">
    <text evidence="1">Belongs to the glycosyltransferase 32 family.</text>
</comment>
<dbReference type="GO" id="GO:0051999">
    <property type="term" value="P:mannosyl-inositol phosphorylceramide biosynthetic process"/>
    <property type="evidence" value="ECO:0007669"/>
    <property type="project" value="TreeGrafter"/>
</dbReference>
<feature type="transmembrane region" description="Helical" evidence="4">
    <location>
        <begin position="364"/>
        <end position="385"/>
    </location>
</feature>
<feature type="region of interest" description="Disordered" evidence="3">
    <location>
        <begin position="617"/>
        <end position="642"/>
    </location>
</feature>
<reference evidence="5 6" key="1">
    <citation type="submission" date="2019-03" db="EMBL/GenBank/DDBJ databases">
        <title>Rhodosporidium diobovatum UCD-FST 08-225 genome sequencing, assembly, and annotation.</title>
        <authorList>
            <person name="Fakankun I.U."/>
            <person name="Fristensky B."/>
            <person name="Levin D.B."/>
        </authorList>
    </citation>
    <scope>NUCLEOTIDE SEQUENCE [LARGE SCALE GENOMIC DNA]</scope>
    <source>
        <strain evidence="5 6">UCD-FST 08-225</strain>
    </source>
</reference>
<dbReference type="PANTHER" id="PTHR32385">
    <property type="entry name" value="MANNOSYL PHOSPHORYLINOSITOL CERAMIDE SYNTHASE"/>
    <property type="match status" value="1"/>
</dbReference>
<feature type="compositionally biased region" description="Low complexity" evidence="3">
    <location>
        <begin position="697"/>
        <end position="708"/>
    </location>
</feature>
<dbReference type="OrthoDB" id="3647at2759"/>
<evidence type="ECO:0000313" key="6">
    <source>
        <dbReference type="Proteomes" id="UP000311382"/>
    </source>
</evidence>
<dbReference type="STRING" id="5288.A0A5C5G254"/>
<feature type="region of interest" description="Disordered" evidence="3">
    <location>
        <begin position="514"/>
        <end position="604"/>
    </location>
</feature>
<gene>
    <name evidence="5" type="ORF">DMC30DRAFT_360560</name>
</gene>
<evidence type="ECO:0000313" key="5">
    <source>
        <dbReference type="EMBL" id="TNY23208.1"/>
    </source>
</evidence>
<evidence type="ECO:0000256" key="2">
    <source>
        <dbReference type="ARBA" id="ARBA00022679"/>
    </source>
</evidence>
<dbReference type="Gene3D" id="3.90.550.20">
    <property type="match status" value="1"/>
</dbReference>
<keyword evidence="6" id="KW-1185">Reference proteome</keyword>
<keyword evidence="2" id="KW-0808">Transferase</keyword>
<dbReference type="InterPro" id="IPR007577">
    <property type="entry name" value="GlycoTrfase_DXD_sugar-bd_CS"/>
</dbReference>
<dbReference type="Proteomes" id="UP000311382">
    <property type="component" value="Unassembled WGS sequence"/>
</dbReference>
<accession>A0A5C5G254</accession>
<keyword evidence="4" id="KW-1133">Transmembrane helix</keyword>
<feature type="compositionally biased region" description="Low complexity" evidence="3">
    <location>
        <begin position="568"/>
        <end position="587"/>
    </location>
</feature>
<organism evidence="5 6">
    <name type="scientific">Rhodotorula diobovata</name>
    <dbReference type="NCBI Taxonomy" id="5288"/>
    <lineage>
        <taxon>Eukaryota</taxon>
        <taxon>Fungi</taxon>
        <taxon>Dikarya</taxon>
        <taxon>Basidiomycota</taxon>
        <taxon>Pucciniomycotina</taxon>
        <taxon>Microbotryomycetes</taxon>
        <taxon>Sporidiobolales</taxon>
        <taxon>Sporidiobolaceae</taxon>
        <taxon>Rhodotorula</taxon>
    </lineage>
</organism>
<dbReference type="GO" id="GO:0000030">
    <property type="term" value="F:mannosyltransferase activity"/>
    <property type="evidence" value="ECO:0007669"/>
    <property type="project" value="TreeGrafter"/>
</dbReference>
<comment type="caution">
    <text evidence="5">The sequence shown here is derived from an EMBL/GenBank/DDBJ whole genome shotgun (WGS) entry which is preliminary data.</text>
</comment>
<feature type="region of interest" description="Disordered" evidence="3">
    <location>
        <begin position="413"/>
        <end position="444"/>
    </location>
</feature>